<dbReference type="AlphaFoldDB" id="A0AAD5V0L8"/>
<dbReference type="EMBL" id="JANAWD010000335">
    <property type="protein sequence ID" value="KAJ3481178.1"/>
    <property type="molecule type" value="Genomic_DNA"/>
</dbReference>
<feature type="transmembrane region" description="Helical" evidence="2">
    <location>
        <begin position="165"/>
        <end position="190"/>
    </location>
</feature>
<feature type="region of interest" description="Disordered" evidence="1">
    <location>
        <begin position="293"/>
        <end position="315"/>
    </location>
</feature>
<proteinExistence type="predicted"/>
<reference evidence="3" key="1">
    <citation type="submission" date="2022-07" db="EMBL/GenBank/DDBJ databases">
        <title>Genome Sequence of Physisporinus lineatus.</title>
        <authorList>
            <person name="Buettner E."/>
        </authorList>
    </citation>
    <scope>NUCLEOTIDE SEQUENCE</scope>
    <source>
        <strain evidence="3">VT162</strain>
    </source>
</reference>
<feature type="transmembrane region" description="Helical" evidence="2">
    <location>
        <begin position="123"/>
        <end position="144"/>
    </location>
</feature>
<keyword evidence="4" id="KW-1185">Reference proteome</keyword>
<gene>
    <name evidence="3" type="ORF">NLI96_g7835</name>
</gene>
<evidence type="ECO:0000256" key="1">
    <source>
        <dbReference type="SAM" id="MobiDB-lite"/>
    </source>
</evidence>
<accession>A0AAD5V0L8</accession>
<dbReference type="Proteomes" id="UP001212997">
    <property type="component" value="Unassembled WGS sequence"/>
</dbReference>
<evidence type="ECO:0000313" key="4">
    <source>
        <dbReference type="Proteomes" id="UP001212997"/>
    </source>
</evidence>
<feature type="transmembrane region" description="Helical" evidence="2">
    <location>
        <begin position="196"/>
        <end position="219"/>
    </location>
</feature>
<comment type="caution">
    <text evidence="3">The sequence shown here is derived from an EMBL/GenBank/DDBJ whole genome shotgun (WGS) entry which is preliminary data.</text>
</comment>
<sequence>MNCYRLIEGFVVHVNTPGGAVGYLGALAPWHHVFKDTLYATQEILGDAVAVRVSCPSIETAFDIRSRRLIIFPDLPDLDYMGAGLENHSSPDDTIHLSGYAVCGLYPSQPADETVFDPSLTHWISTFYAIAVVQSAITTGLMAFKLWQMDRLTAGVRMARGNLLPVLRILVESASLQFVVETILLGLYAADNNAQYILLEIVTPLVGITFAAITLRITLQMSGRGRGNMTGLTTVAGNGVAAALGAGAGSGGTHSCGGHGHHHQQQHPVATIGSIPMRPIAINIMKDVESQMDDMGRERLSNESKRGIRKEVDEF</sequence>
<evidence type="ECO:0000313" key="3">
    <source>
        <dbReference type="EMBL" id="KAJ3481178.1"/>
    </source>
</evidence>
<protein>
    <submittedName>
        <fullName evidence="3">Uncharacterized protein</fullName>
    </submittedName>
</protein>
<evidence type="ECO:0000256" key="2">
    <source>
        <dbReference type="SAM" id="Phobius"/>
    </source>
</evidence>
<name>A0AAD5V0L8_9APHY</name>
<organism evidence="3 4">
    <name type="scientific">Meripilus lineatus</name>
    <dbReference type="NCBI Taxonomy" id="2056292"/>
    <lineage>
        <taxon>Eukaryota</taxon>
        <taxon>Fungi</taxon>
        <taxon>Dikarya</taxon>
        <taxon>Basidiomycota</taxon>
        <taxon>Agaricomycotina</taxon>
        <taxon>Agaricomycetes</taxon>
        <taxon>Polyporales</taxon>
        <taxon>Meripilaceae</taxon>
        <taxon>Meripilus</taxon>
    </lineage>
</organism>
<keyword evidence="2" id="KW-0812">Transmembrane</keyword>
<keyword evidence="2" id="KW-0472">Membrane</keyword>
<keyword evidence="2" id="KW-1133">Transmembrane helix</keyword>